<name>A0AAV4IJL4_9GAST</name>
<evidence type="ECO:0000313" key="2">
    <source>
        <dbReference type="Proteomes" id="UP000762676"/>
    </source>
</evidence>
<evidence type="ECO:0000313" key="1">
    <source>
        <dbReference type="EMBL" id="GFS08907.1"/>
    </source>
</evidence>
<dbReference type="EMBL" id="BMAT01009565">
    <property type="protein sequence ID" value="GFS08907.1"/>
    <property type="molecule type" value="Genomic_DNA"/>
</dbReference>
<proteinExistence type="predicted"/>
<organism evidence="1 2">
    <name type="scientific">Elysia marginata</name>
    <dbReference type="NCBI Taxonomy" id="1093978"/>
    <lineage>
        <taxon>Eukaryota</taxon>
        <taxon>Metazoa</taxon>
        <taxon>Spiralia</taxon>
        <taxon>Lophotrochozoa</taxon>
        <taxon>Mollusca</taxon>
        <taxon>Gastropoda</taxon>
        <taxon>Heterobranchia</taxon>
        <taxon>Euthyneura</taxon>
        <taxon>Panpulmonata</taxon>
        <taxon>Sacoglossa</taxon>
        <taxon>Placobranchoidea</taxon>
        <taxon>Plakobranchidae</taxon>
        <taxon>Elysia</taxon>
    </lineage>
</organism>
<dbReference type="AlphaFoldDB" id="A0AAV4IJL4"/>
<reference evidence="1 2" key="1">
    <citation type="journal article" date="2021" name="Elife">
        <title>Chloroplast acquisition without the gene transfer in kleptoplastic sea slugs, Plakobranchus ocellatus.</title>
        <authorList>
            <person name="Maeda T."/>
            <person name="Takahashi S."/>
            <person name="Yoshida T."/>
            <person name="Shimamura S."/>
            <person name="Takaki Y."/>
            <person name="Nagai Y."/>
            <person name="Toyoda A."/>
            <person name="Suzuki Y."/>
            <person name="Arimoto A."/>
            <person name="Ishii H."/>
            <person name="Satoh N."/>
            <person name="Nishiyama T."/>
            <person name="Hasebe M."/>
            <person name="Maruyama T."/>
            <person name="Minagawa J."/>
            <person name="Obokata J."/>
            <person name="Shigenobu S."/>
        </authorList>
    </citation>
    <scope>NUCLEOTIDE SEQUENCE [LARGE SCALE GENOMIC DNA]</scope>
</reference>
<keyword evidence="2" id="KW-1185">Reference proteome</keyword>
<gene>
    <name evidence="1" type="ORF">ElyMa_004769400</name>
</gene>
<dbReference type="Proteomes" id="UP000762676">
    <property type="component" value="Unassembled WGS sequence"/>
</dbReference>
<protein>
    <submittedName>
        <fullName evidence="1">Uncharacterized protein</fullName>
    </submittedName>
</protein>
<comment type="caution">
    <text evidence="1">The sequence shown here is derived from an EMBL/GenBank/DDBJ whole genome shotgun (WGS) entry which is preliminary data.</text>
</comment>
<accession>A0AAV4IJL4</accession>
<sequence>MSEILTPCITTDSAGCASCMSQSYAVHRGIFLDQKTSKKMMFNIKFVGGAIRANFSHSRSRVDCEINRQLEGGDILPLSLSSSLASCLMSQAAPIDFLELDQSDKIKGDYEDEYLL</sequence>